<evidence type="ECO:0000313" key="2">
    <source>
        <dbReference type="EMBL" id="STX62450.1"/>
    </source>
</evidence>
<dbReference type="OrthoDB" id="1256785at2"/>
<evidence type="ECO:0000313" key="4">
    <source>
        <dbReference type="Proteomes" id="UP000254040"/>
    </source>
</evidence>
<evidence type="ECO:0008006" key="5">
    <source>
        <dbReference type="Google" id="ProtNLM"/>
    </source>
</evidence>
<reference evidence="1 3" key="1">
    <citation type="submission" date="2015-11" db="EMBL/GenBank/DDBJ databases">
        <title>Genomic analysis of 38 Legionella species identifies large and diverse effector repertoires.</title>
        <authorList>
            <person name="Burstein D."/>
            <person name="Amaro F."/>
            <person name="Zusman T."/>
            <person name="Lifshitz Z."/>
            <person name="Cohen O."/>
            <person name="Gilbert J.A."/>
            <person name="Pupko T."/>
            <person name="Shuman H.A."/>
            <person name="Segal G."/>
        </authorList>
    </citation>
    <scope>NUCLEOTIDE SEQUENCE [LARGE SCALE GENOMIC DNA]</scope>
    <source>
        <strain evidence="1 3">ATCC 43877</strain>
    </source>
</reference>
<dbReference type="STRING" id="39962.Lmor_2293"/>
<sequence>MNNTELLKNIWEAIYDPNTNVSEIIEKFFHENYEQCINGIVMNRTQYIQHVIEQRKNMTIDSIDYKHILEKDNELFALYYPNGKNKDNLPLEAEVIAYFCFSRQQILKIHGQVRIIQGDYADVDMKS</sequence>
<dbReference type="Proteomes" id="UP000054985">
    <property type="component" value="Unassembled WGS sequence"/>
</dbReference>
<reference evidence="2 4" key="2">
    <citation type="submission" date="2018-06" db="EMBL/GenBank/DDBJ databases">
        <authorList>
            <consortium name="Pathogen Informatics"/>
            <person name="Doyle S."/>
        </authorList>
    </citation>
    <scope>NUCLEOTIDE SEQUENCE [LARGE SCALE GENOMIC DNA]</scope>
    <source>
        <strain evidence="2 4">NCTC12239</strain>
    </source>
</reference>
<dbReference type="EMBL" id="LNYN01000029">
    <property type="protein sequence ID" value="KTD32355.1"/>
    <property type="molecule type" value="Genomic_DNA"/>
</dbReference>
<dbReference type="RefSeq" id="WP_028383038.1">
    <property type="nucleotide sequence ID" value="NZ_CAAAJG010000003.1"/>
</dbReference>
<keyword evidence="3" id="KW-1185">Reference proteome</keyword>
<name>A0A378JWN7_9GAMM</name>
<accession>A0A378JWN7</accession>
<organism evidence="2 4">
    <name type="scientific">Legionella moravica</name>
    <dbReference type="NCBI Taxonomy" id="39962"/>
    <lineage>
        <taxon>Bacteria</taxon>
        <taxon>Pseudomonadati</taxon>
        <taxon>Pseudomonadota</taxon>
        <taxon>Gammaproteobacteria</taxon>
        <taxon>Legionellales</taxon>
        <taxon>Legionellaceae</taxon>
        <taxon>Legionella</taxon>
    </lineage>
</organism>
<gene>
    <name evidence="1" type="ORF">Lmor_2293</name>
    <name evidence="2" type="ORF">NCTC12239_01382</name>
</gene>
<dbReference type="EMBL" id="UGOG01000001">
    <property type="protein sequence ID" value="STX62450.1"/>
    <property type="molecule type" value="Genomic_DNA"/>
</dbReference>
<dbReference type="Proteomes" id="UP000254040">
    <property type="component" value="Unassembled WGS sequence"/>
</dbReference>
<dbReference type="AlphaFoldDB" id="A0A378JWN7"/>
<protein>
    <recommendedName>
        <fullName evidence="5">SnoaL-like domain</fullName>
    </recommendedName>
</protein>
<evidence type="ECO:0000313" key="3">
    <source>
        <dbReference type="Proteomes" id="UP000054985"/>
    </source>
</evidence>
<evidence type="ECO:0000313" key="1">
    <source>
        <dbReference type="EMBL" id="KTD32355.1"/>
    </source>
</evidence>
<proteinExistence type="predicted"/>